<dbReference type="Gene3D" id="1.10.1450.10">
    <property type="entry name" value="Tetraspanin"/>
    <property type="match status" value="1"/>
</dbReference>
<evidence type="ECO:0008006" key="8">
    <source>
        <dbReference type="Google" id="ProtNLM"/>
    </source>
</evidence>
<dbReference type="Pfam" id="PF00335">
    <property type="entry name" value="Tetraspanin"/>
    <property type="match status" value="1"/>
</dbReference>
<proteinExistence type="predicted"/>
<evidence type="ECO:0000313" key="7">
    <source>
        <dbReference type="Proteomes" id="UP000005204"/>
    </source>
</evidence>
<evidence type="ECO:0000256" key="4">
    <source>
        <dbReference type="ARBA" id="ARBA00023136"/>
    </source>
</evidence>
<reference evidence="6" key="2">
    <citation type="submission" date="2022-06" db="UniProtKB">
        <authorList>
            <consortium name="EnsemblMetazoa"/>
        </authorList>
    </citation>
    <scope>IDENTIFICATION</scope>
    <source>
        <strain evidence="6">p50T (Dazao)</strain>
    </source>
</reference>
<dbReference type="PRINTS" id="PR00259">
    <property type="entry name" value="TMFOUR"/>
</dbReference>
<feature type="transmembrane region" description="Helical" evidence="5">
    <location>
        <begin position="155"/>
        <end position="177"/>
    </location>
</feature>
<protein>
    <recommendedName>
        <fullName evidence="8">Tetraspanin</fullName>
    </recommendedName>
</protein>
<evidence type="ECO:0000256" key="3">
    <source>
        <dbReference type="ARBA" id="ARBA00022989"/>
    </source>
</evidence>
<feature type="transmembrane region" description="Helical" evidence="5">
    <location>
        <begin position="78"/>
        <end position="100"/>
    </location>
</feature>
<name>A0A8R2QYX0_BOMMO</name>
<dbReference type="AlphaFoldDB" id="A0A8R2QYX0"/>
<dbReference type="PANTHER" id="PTHR19282">
    <property type="entry name" value="TETRASPANIN"/>
    <property type="match status" value="1"/>
</dbReference>
<reference evidence="7" key="1">
    <citation type="journal article" date="2008" name="Insect Biochem. Mol. Biol.">
        <title>The genome of a lepidopteran model insect, the silkworm Bombyx mori.</title>
        <authorList>
            <consortium name="International Silkworm Genome Consortium"/>
        </authorList>
    </citation>
    <scope>NUCLEOTIDE SEQUENCE [LARGE SCALE GENOMIC DNA]</scope>
    <source>
        <strain evidence="7">p50T</strain>
    </source>
</reference>
<evidence type="ECO:0000256" key="2">
    <source>
        <dbReference type="ARBA" id="ARBA00022692"/>
    </source>
</evidence>
<accession>A0A8R2QYX0</accession>
<evidence type="ECO:0000256" key="5">
    <source>
        <dbReference type="SAM" id="Phobius"/>
    </source>
</evidence>
<evidence type="ECO:0000313" key="6">
    <source>
        <dbReference type="EnsemblMetazoa" id="XP_037869433.1"/>
    </source>
</evidence>
<dbReference type="InterPro" id="IPR008952">
    <property type="entry name" value="Tetraspanin_EC2_sf"/>
</dbReference>
<dbReference type="SUPFAM" id="SSF48652">
    <property type="entry name" value="Tetraspanin"/>
    <property type="match status" value="1"/>
</dbReference>
<evidence type="ECO:0000256" key="1">
    <source>
        <dbReference type="ARBA" id="ARBA00004141"/>
    </source>
</evidence>
<dbReference type="InterPro" id="IPR018499">
    <property type="entry name" value="Tetraspanin/Peripherin"/>
</dbReference>
<dbReference type="CDD" id="cd03127">
    <property type="entry name" value="tetraspanin_LEL"/>
    <property type="match status" value="1"/>
</dbReference>
<dbReference type="GO" id="GO:0005886">
    <property type="term" value="C:plasma membrane"/>
    <property type="evidence" value="ECO:0007669"/>
    <property type="project" value="TreeGrafter"/>
</dbReference>
<organism evidence="6 7">
    <name type="scientific">Bombyx mori</name>
    <name type="common">Silk moth</name>
    <dbReference type="NCBI Taxonomy" id="7091"/>
    <lineage>
        <taxon>Eukaryota</taxon>
        <taxon>Metazoa</taxon>
        <taxon>Ecdysozoa</taxon>
        <taxon>Arthropoda</taxon>
        <taxon>Hexapoda</taxon>
        <taxon>Insecta</taxon>
        <taxon>Pterygota</taxon>
        <taxon>Neoptera</taxon>
        <taxon>Endopterygota</taxon>
        <taxon>Lepidoptera</taxon>
        <taxon>Glossata</taxon>
        <taxon>Ditrysia</taxon>
        <taxon>Bombycoidea</taxon>
        <taxon>Bombycidae</taxon>
        <taxon>Bombycinae</taxon>
        <taxon>Bombyx</taxon>
    </lineage>
</organism>
<feature type="transmembrane region" description="Helical" evidence="5">
    <location>
        <begin position="120"/>
        <end position="143"/>
    </location>
</feature>
<keyword evidence="3 5" id="KW-1133">Transmembrane helix</keyword>
<keyword evidence="2 5" id="KW-0812">Transmembrane</keyword>
<feature type="transmembrane region" description="Helical" evidence="5">
    <location>
        <begin position="281"/>
        <end position="306"/>
    </location>
</feature>
<dbReference type="EnsemblMetazoa" id="XM_038013505.1">
    <property type="protein sequence ID" value="XP_037869433.1"/>
    <property type="gene ID" value="LOC101736115"/>
</dbReference>
<keyword evidence="4 5" id="KW-0472">Membrane</keyword>
<dbReference type="Proteomes" id="UP000005204">
    <property type="component" value="Unassembled WGS sequence"/>
</dbReference>
<keyword evidence="7" id="KW-1185">Reference proteome</keyword>
<comment type="subcellular location">
    <subcellularLocation>
        <location evidence="1">Membrane</location>
        <topology evidence="1">Multi-pass membrane protein</topology>
    </subcellularLocation>
</comment>
<dbReference type="PANTHER" id="PTHR19282:SF477">
    <property type="entry name" value="TETRASPANIN"/>
    <property type="match status" value="1"/>
</dbReference>
<sequence length="352" mass="38964">MATEFPRTKEPIPTTRTPLPLSCRERKLVSSVKGIGQRSSVLSSGNSARKMAAVTAPNAQKMHFTKTEGEYNMKSIRFLLLMITTMFIIISGLMVVMGISVYSHYHSFSFFYESAKTGRFLTPSVLCIFLGLAMFIVSFFGFFGSLKQSTCMVNLYAFVLALILLIKLTIVILAFTMDTNLIMKYVDIPVWDYVNDPEISDEIDSLQTSLGCCGSNSYMDYVGMEFTEKHSTVVVSKEVDGDLVTLVIPSSCCVSNGDAFCTRMYSTSCKTALVNLLAQNAIVIGVLGVSVMFIQLLGIVFALLLARCIRKMKSERALMAWKIREQMIMARAAEESAKDNTLNIGHNEISVA</sequence>